<dbReference type="EMBL" id="MHJJ01000009">
    <property type="protein sequence ID" value="OGY65473.1"/>
    <property type="molecule type" value="Genomic_DNA"/>
</dbReference>
<dbReference type="Proteomes" id="UP000177942">
    <property type="component" value="Unassembled WGS sequence"/>
</dbReference>
<proteinExistence type="predicted"/>
<sequence>MKFENPEITTSKIETTERTRERLRELQPLLKPLLENESEKLRGRGFPVGADGRLLPEEYKGIYRPEEITNDLRKVRLLESKYREEEGKPIGDLLEVAKTLAFNRFWFGGRLIAVRASKYDDYFNGVDEIIFDAETFQSLAAIDTTVNPLSSFGEEGKRETDKILKKVRSGAKMKYGAGISRDGVKKQSHDKLPILIVTIELQKLIQLAKDLVSGAASDESKILENEVIKSLRIQSDSFQDLVDSELRLVYQKTEAIFKEL</sequence>
<accession>A0A1G1ZLF5</accession>
<organism evidence="1 2">
    <name type="scientific">Candidatus Harrisonbacteria bacterium RIFCSPLOWO2_01_FULL_44_18</name>
    <dbReference type="NCBI Taxonomy" id="1798407"/>
    <lineage>
        <taxon>Bacteria</taxon>
        <taxon>Candidatus Harrisoniibacteriota</taxon>
    </lineage>
</organism>
<dbReference type="AlphaFoldDB" id="A0A1G1ZLF5"/>
<evidence type="ECO:0000313" key="2">
    <source>
        <dbReference type="Proteomes" id="UP000177942"/>
    </source>
</evidence>
<reference evidence="1 2" key="1">
    <citation type="journal article" date="2016" name="Nat. Commun.">
        <title>Thousands of microbial genomes shed light on interconnected biogeochemical processes in an aquifer system.</title>
        <authorList>
            <person name="Anantharaman K."/>
            <person name="Brown C.T."/>
            <person name="Hug L.A."/>
            <person name="Sharon I."/>
            <person name="Castelle C.J."/>
            <person name="Probst A.J."/>
            <person name="Thomas B.C."/>
            <person name="Singh A."/>
            <person name="Wilkins M.J."/>
            <person name="Karaoz U."/>
            <person name="Brodie E.L."/>
            <person name="Williams K.H."/>
            <person name="Hubbard S.S."/>
            <person name="Banfield J.F."/>
        </authorList>
    </citation>
    <scope>NUCLEOTIDE SEQUENCE [LARGE SCALE GENOMIC DNA]</scope>
</reference>
<name>A0A1G1ZLF5_9BACT</name>
<protein>
    <submittedName>
        <fullName evidence="1">Uncharacterized protein</fullName>
    </submittedName>
</protein>
<evidence type="ECO:0000313" key="1">
    <source>
        <dbReference type="EMBL" id="OGY65473.1"/>
    </source>
</evidence>
<comment type="caution">
    <text evidence="1">The sequence shown here is derived from an EMBL/GenBank/DDBJ whole genome shotgun (WGS) entry which is preliminary data.</text>
</comment>
<gene>
    <name evidence="1" type="ORF">A3A16_03515</name>
</gene>